<dbReference type="RefSeq" id="WP_069962174.1">
    <property type="nucleotide sequence ID" value="NZ_CP016094.1"/>
</dbReference>
<dbReference type="GO" id="GO:0032259">
    <property type="term" value="P:methylation"/>
    <property type="evidence" value="ECO:0007669"/>
    <property type="project" value="UniProtKB-KW"/>
</dbReference>
<evidence type="ECO:0000256" key="4">
    <source>
        <dbReference type="ARBA" id="ARBA00022691"/>
    </source>
</evidence>
<evidence type="ECO:0000256" key="5">
    <source>
        <dbReference type="ARBA" id="ARBA00023098"/>
    </source>
</evidence>
<comment type="similarity">
    <text evidence="1">Belongs to the CFA/CMAS family.</text>
</comment>
<keyword evidence="2 8" id="KW-0489">Methyltransferase</keyword>
<dbReference type="PANTHER" id="PTHR43667">
    <property type="entry name" value="CYCLOPROPANE-FATTY-ACYL-PHOSPHOLIPID SYNTHASE"/>
    <property type="match status" value="1"/>
</dbReference>
<sequence>MIGFTSDGREQTLPPGGHYARPGEHGFRDTPSTDLHALVAEIDAGRPWREAVAARYQTSKNWLYRIITAESRTAFVGPVLPPGAGPVLDIGSGWGQVARPLARERPVVALEPVAERLAFIRAAARQDGVSDRMAFMETDYFDVQFRTPFAAICAIGVLEWAGAFQDHTDPQQRQRAFLRKARTELAPDGCLILGIENRLGLKYLLGCPDDHVGVPHVASLPAPLARRRWDEAGQGRLQSFTYSLIELRRLLLDTGFTRIEFFGAFPDYKLPAAIIPLDDEGRELNAWLTTQPVPAEHNGYDGTLLPPGFQLDLQRHYRELAARGTAQHFVPSFFVRAG</sequence>
<feature type="region of interest" description="Disordered" evidence="6">
    <location>
        <begin position="1"/>
        <end position="31"/>
    </location>
</feature>
<accession>A0A1D8AVT3</accession>
<evidence type="ECO:0000256" key="2">
    <source>
        <dbReference type="ARBA" id="ARBA00022603"/>
    </source>
</evidence>
<keyword evidence="3 8" id="KW-0808">Transferase</keyword>
<dbReference type="KEGG" id="obg:Verru16b_02045"/>
<dbReference type="Proteomes" id="UP000095228">
    <property type="component" value="Chromosome"/>
</dbReference>
<keyword evidence="9" id="KW-1185">Reference proteome</keyword>
<proteinExistence type="inferred from homology"/>
<protein>
    <submittedName>
        <fullName evidence="8">Methyltransferase domain protein</fullName>
    </submittedName>
</protein>
<dbReference type="InterPro" id="IPR029063">
    <property type="entry name" value="SAM-dependent_MTases_sf"/>
</dbReference>
<evidence type="ECO:0000259" key="7">
    <source>
        <dbReference type="Pfam" id="PF13649"/>
    </source>
</evidence>
<evidence type="ECO:0000313" key="9">
    <source>
        <dbReference type="Proteomes" id="UP000095228"/>
    </source>
</evidence>
<dbReference type="SUPFAM" id="SSF53335">
    <property type="entry name" value="S-adenosyl-L-methionine-dependent methyltransferases"/>
    <property type="match status" value="1"/>
</dbReference>
<evidence type="ECO:0000256" key="6">
    <source>
        <dbReference type="SAM" id="MobiDB-lite"/>
    </source>
</evidence>
<reference evidence="8 9" key="1">
    <citation type="submission" date="2016-06" db="EMBL/GenBank/DDBJ databases">
        <title>Three novel species with peptidoglycan cell walls form the new genus Lacunisphaera gen. nov. in the family Opitutaceae of the verrucomicrobial subdivision 4.</title>
        <authorList>
            <person name="Rast P."/>
            <person name="Gloeckner I."/>
            <person name="Jogler M."/>
            <person name="Boedeker C."/>
            <person name="Jeske O."/>
            <person name="Wiegand S."/>
            <person name="Reinhardt R."/>
            <person name="Schumann P."/>
            <person name="Rohde M."/>
            <person name="Spring S."/>
            <person name="Gloeckner F.O."/>
            <person name="Jogler C."/>
        </authorList>
    </citation>
    <scope>NUCLEOTIDE SEQUENCE [LARGE SCALE GENOMIC DNA]</scope>
    <source>
        <strain evidence="8 9">IG16b</strain>
    </source>
</reference>
<name>A0A1D8AVT3_9BACT</name>
<keyword evidence="5" id="KW-0443">Lipid metabolism</keyword>
<dbReference type="InterPro" id="IPR041698">
    <property type="entry name" value="Methyltransf_25"/>
</dbReference>
<dbReference type="GO" id="GO:0008168">
    <property type="term" value="F:methyltransferase activity"/>
    <property type="evidence" value="ECO:0007669"/>
    <property type="project" value="UniProtKB-KW"/>
</dbReference>
<dbReference type="InterPro" id="IPR050723">
    <property type="entry name" value="CFA/CMAS"/>
</dbReference>
<feature type="domain" description="Methyltransferase" evidence="7">
    <location>
        <begin position="87"/>
        <end position="189"/>
    </location>
</feature>
<dbReference type="Pfam" id="PF13649">
    <property type="entry name" value="Methyltransf_25"/>
    <property type="match status" value="1"/>
</dbReference>
<dbReference type="CDD" id="cd02440">
    <property type="entry name" value="AdoMet_MTases"/>
    <property type="match status" value="1"/>
</dbReference>
<dbReference type="STRING" id="1838286.Verru16b_02045"/>
<keyword evidence="4" id="KW-0949">S-adenosyl-L-methionine</keyword>
<evidence type="ECO:0000256" key="1">
    <source>
        <dbReference type="ARBA" id="ARBA00010815"/>
    </source>
</evidence>
<dbReference type="GO" id="GO:0006629">
    <property type="term" value="P:lipid metabolic process"/>
    <property type="evidence" value="ECO:0007669"/>
    <property type="project" value="UniProtKB-KW"/>
</dbReference>
<organism evidence="8 9">
    <name type="scientific">Lacunisphaera limnophila</name>
    <dbReference type="NCBI Taxonomy" id="1838286"/>
    <lineage>
        <taxon>Bacteria</taxon>
        <taxon>Pseudomonadati</taxon>
        <taxon>Verrucomicrobiota</taxon>
        <taxon>Opitutia</taxon>
        <taxon>Opitutales</taxon>
        <taxon>Opitutaceae</taxon>
        <taxon>Lacunisphaera</taxon>
    </lineage>
</organism>
<dbReference type="EMBL" id="CP016094">
    <property type="protein sequence ID" value="AOS44976.1"/>
    <property type="molecule type" value="Genomic_DNA"/>
</dbReference>
<dbReference type="AlphaFoldDB" id="A0A1D8AVT3"/>
<dbReference type="OrthoDB" id="9789123at2"/>
<gene>
    <name evidence="8" type="ORF">Verru16b_02045</name>
</gene>
<dbReference type="PANTHER" id="PTHR43667:SF1">
    <property type="entry name" value="CYCLOPROPANE-FATTY-ACYL-PHOSPHOLIPID SYNTHASE"/>
    <property type="match status" value="1"/>
</dbReference>
<dbReference type="Gene3D" id="3.40.50.150">
    <property type="entry name" value="Vaccinia Virus protein VP39"/>
    <property type="match status" value="1"/>
</dbReference>
<evidence type="ECO:0000313" key="8">
    <source>
        <dbReference type="EMBL" id="AOS44976.1"/>
    </source>
</evidence>
<evidence type="ECO:0000256" key="3">
    <source>
        <dbReference type="ARBA" id="ARBA00022679"/>
    </source>
</evidence>